<comment type="caution">
    <text evidence="1">The sequence shown here is derived from an EMBL/GenBank/DDBJ whole genome shotgun (WGS) entry which is preliminary data.</text>
</comment>
<evidence type="ECO:0000313" key="2">
    <source>
        <dbReference type="Proteomes" id="UP001241110"/>
    </source>
</evidence>
<protein>
    <submittedName>
        <fullName evidence="1">Uncharacterized protein</fullName>
    </submittedName>
</protein>
<organism evidence="1 2">
    <name type="scientific">Xanthocytophaga flava</name>
    <dbReference type="NCBI Taxonomy" id="3048013"/>
    <lineage>
        <taxon>Bacteria</taxon>
        <taxon>Pseudomonadati</taxon>
        <taxon>Bacteroidota</taxon>
        <taxon>Cytophagia</taxon>
        <taxon>Cytophagales</taxon>
        <taxon>Rhodocytophagaceae</taxon>
        <taxon>Xanthocytophaga</taxon>
    </lineage>
</organism>
<gene>
    <name evidence="1" type="ORF">QNI16_23990</name>
</gene>
<dbReference type="AlphaFoldDB" id="A0AAE3QUL3"/>
<evidence type="ECO:0000313" key="1">
    <source>
        <dbReference type="EMBL" id="MDJ1483581.1"/>
    </source>
</evidence>
<dbReference type="Proteomes" id="UP001241110">
    <property type="component" value="Unassembled WGS sequence"/>
</dbReference>
<sequence length="139" mass="15423">MALSIALLTSRTDCDKVLTKLSDIKENLEFRQISLTRSKDNASERASDIDADLAAAEAEVESLIAIIAALPESATKTEMENRKVRADYRLFTLQQRKAQFGTTAVILYESELDEIEQRLFVIDGSMSEVTTHKATLPAT</sequence>
<reference evidence="1" key="1">
    <citation type="submission" date="2023-05" db="EMBL/GenBank/DDBJ databases">
        <authorList>
            <person name="Zhang X."/>
        </authorList>
    </citation>
    <scope>NUCLEOTIDE SEQUENCE</scope>
    <source>
        <strain evidence="1">YF14B1</strain>
    </source>
</reference>
<dbReference type="EMBL" id="JASJOS010000011">
    <property type="protein sequence ID" value="MDJ1483581.1"/>
    <property type="molecule type" value="Genomic_DNA"/>
</dbReference>
<name>A0AAE3QUL3_9BACT</name>
<proteinExistence type="predicted"/>
<dbReference type="RefSeq" id="WP_313983633.1">
    <property type="nucleotide sequence ID" value="NZ_JASJOS010000011.1"/>
</dbReference>
<accession>A0AAE3QUL3</accession>